<name>A0AAW1S6B9_9CHLO</name>
<dbReference type="AlphaFoldDB" id="A0AAW1S6B9"/>
<dbReference type="PANTHER" id="PTHR33427:SF2">
    <property type="entry name" value="TRICHOHYALIN"/>
    <property type="match status" value="1"/>
</dbReference>
<proteinExistence type="predicted"/>
<protein>
    <recommendedName>
        <fullName evidence="3">HNH endonuclease</fullName>
    </recommendedName>
</protein>
<reference evidence="1 2" key="1">
    <citation type="journal article" date="2024" name="Nat. Commun.">
        <title>Phylogenomics reveals the evolutionary origins of lichenization in chlorophyte algae.</title>
        <authorList>
            <person name="Puginier C."/>
            <person name="Libourel C."/>
            <person name="Otte J."/>
            <person name="Skaloud P."/>
            <person name="Haon M."/>
            <person name="Grisel S."/>
            <person name="Petersen M."/>
            <person name="Berrin J.G."/>
            <person name="Delaux P.M."/>
            <person name="Dal Grande F."/>
            <person name="Keller J."/>
        </authorList>
    </citation>
    <scope>NUCLEOTIDE SEQUENCE [LARGE SCALE GENOMIC DNA]</scope>
    <source>
        <strain evidence="1 2">SAG 2145</strain>
    </source>
</reference>
<dbReference type="EMBL" id="JALJOS010000003">
    <property type="protein sequence ID" value="KAK9841432.1"/>
    <property type="molecule type" value="Genomic_DNA"/>
</dbReference>
<evidence type="ECO:0000313" key="1">
    <source>
        <dbReference type="EMBL" id="KAK9841432.1"/>
    </source>
</evidence>
<accession>A0AAW1S6B9</accession>
<gene>
    <name evidence="1" type="ORF">WJX74_005708</name>
</gene>
<evidence type="ECO:0008006" key="3">
    <source>
        <dbReference type="Google" id="ProtNLM"/>
    </source>
</evidence>
<organism evidence="1 2">
    <name type="scientific">Apatococcus lobatus</name>
    <dbReference type="NCBI Taxonomy" id="904363"/>
    <lineage>
        <taxon>Eukaryota</taxon>
        <taxon>Viridiplantae</taxon>
        <taxon>Chlorophyta</taxon>
        <taxon>core chlorophytes</taxon>
        <taxon>Trebouxiophyceae</taxon>
        <taxon>Chlorellales</taxon>
        <taxon>Chlorellaceae</taxon>
        <taxon>Apatococcus</taxon>
    </lineage>
</organism>
<dbReference type="Proteomes" id="UP001438707">
    <property type="component" value="Unassembled WGS sequence"/>
</dbReference>
<sequence length="230" mass="25638">MTRPAQLCCFLQDPLDKSEHHFDLTPRPVIAADRYPKTEHANVLGNGRESVNFRRNATCRPQIRLACWTALADLEGSQAIRRVDPRLAELFRSDAYGNVVSIKATGSAVCAFEADHLFPWCRGGLTLPANLTAVHWGANRFVKSAKIPSALTDDEVDRLQCGLSVSLFLCLHARRSKEARTRVAAFDARFEALLLTSYPIPWELARHVNKANVCAYLNNAYEASLRDISS</sequence>
<keyword evidence="2" id="KW-1185">Reference proteome</keyword>
<comment type="caution">
    <text evidence="1">The sequence shown here is derived from an EMBL/GenBank/DDBJ whole genome shotgun (WGS) entry which is preliminary data.</text>
</comment>
<dbReference type="PANTHER" id="PTHR33427">
    <property type="entry name" value="HNH ENDONUCLEASE"/>
    <property type="match status" value="1"/>
</dbReference>
<evidence type="ECO:0000313" key="2">
    <source>
        <dbReference type="Proteomes" id="UP001438707"/>
    </source>
</evidence>